<dbReference type="Proteomes" id="UP000243723">
    <property type="component" value="Unassembled WGS sequence"/>
</dbReference>
<dbReference type="SMART" id="SM00724">
    <property type="entry name" value="TLC"/>
    <property type="match status" value="1"/>
</dbReference>
<feature type="region of interest" description="Disordered" evidence="10">
    <location>
        <begin position="412"/>
        <end position="476"/>
    </location>
</feature>
<evidence type="ECO:0000256" key="3">
    <source>
        <dbReference type="ARBA" id="ARBA00022679"/>
    </source>
</evidence>
<gene>
    <name evidence="13" type="ORF">B9Z65_7054</name>
</gene>
<dbReference type="PANTHER" id="PTHR12560">
    <property type="entry name" value="LONGEVITY ASSURANCE FACTOR 1 LAG1"/>
    <property type="match status" value="1"/>
</dbReference>
<organism evidence="13 14">
    <name type="scientific">Elsinoe australis</name>
    <dbReference type="NCBI Taxonomy" id="40998"/>
    <lineage>
        <taxon>Eukaryota</taxon>
        <taxon>Fungi</taxon>
        <taxon>Dikarya</taxon>
        <taxon>Ascomycota</taxon>
        <taxon>Pezizomycotina</taxon>
        <taxon>Dothideomycetes</taxon>
        <taxon>Dothideomycetidae</taxon>
        <taxon>Myriangiales</taxon>
        <taxon>Elsinoaceae</taxon>
        <taxon>Elsinoe</taxon>
    </lineage>
</organism>
<dbReference type="EMBL" id="NHZQ01000331">
    <property type="protein sequence ID" value="PSK43100.1"/>
    <property type="molecule type" value="Genomic_DNA"/>
</dbReference>
<dbReference type="InterPro" id="IPR006634">
    <property type="entry name" value="TLC-dom"/>
</dbReference>
<keyword evidence="7 9" id="KW-0472">Membrane</keyword>
<evidence type="ECO:0000259" key="12">
    <source>
        <dbReference type="PROSITE" id="PS50922"/>
    </source>
</evidence>
<evidence type="ECO:0000256" key="4">
    <source>
        <dbReference type="ARBA" id="ARBA00022692"/>
    </source>
</evidence>
<keyword evidence="8" id="KW-0325">Glycoprotein</keyword>
<feature type="compositionally biased region" description="Acidic residues" evidence="10">
    <location>
        <begin position="412"/>
        <end position="423"/>
    </location>
</feature>
<feature type="domain" description="TLC" evidence="12">
    <location>
        <begin position="187"/>
        <end position="403"/>
    </location>
</feature>
<evidence type="ECO:0000256" key="6">
    <source>
        <dbReference type="ARBA" id="ARBA00022989"/>
    </source>
</evidence>
<proteinExistence type="inferred from homology"/>
<feature type="transmembrane region" description="Helical" evidence="11">
    <location>
        <begin position="374"/>
        <end position="393"/>
    </location>
</feature>
<evidence type="ECO:0000256" key="11">
    <source>
        <dbReference type="SAM" id="Phobius"/>
    </source>
</evidence>
<dbReference type="GO" id="GO:0005789">
    <property type="term" value="C:endoplasmic reticulum membrane"/>
    <property type="evidence" value="ECO:0007669"/>
    <property type="project" value="UniProtKB-SubCell"/>
</dbReference>
<keyword evidence="4 9" id="KW-0812">Transmembrane</keyword>
<comment type="subcellular location">
    <subcellularLocation>
        <location evidence="1">Endoplasmic reticulum membrane</location>
        <topology evidence="1">Multi-pass membrane protein</topology>
    </subcellularLocation>
</comment>
<keyword evidence="6 11" id="KW-1133">Transmembrane helix</keyword>
<dbReference type="Pfam" id="PF03798">
    <property type="entry name" value="TRAM_LAG1_CLN8"/>
    <property type="match status" value="1"/>
</dbReference>
<evidence type="ECO:0000256" key="2">
    <source>
        <dbReference type="ARBA" id="ARBA00009808"/>
    </source>
</evidence>
<feature type="region of interest" description="Disordered" evidence="10">
    <location>
        <begin position="1"/>
        <end position="49"/>
    </location>
</feature>
<keyword evidence="5" id="KW-0256">Endoplasmic reticulum</keyword>
<accession>A0A2P7Z4F2</accession>
<protein>
    <submittedName>
        <fullName evidence="13">Sphingosine N-acyltransferase lac1</fullName>
    </submittedName>
</protein>
<name>A0A2P7Z4F2_9PEZI</name>
<evidence type="ECO:0000256" key="9">
    <source>
        <dbReference type="PROSITE-ProRule" id="PRU00205"/>
    </source>
</evidence>
<keyword evidence="13" id="KW-0012">Acyltransferase</keyword>
<dbReference type="STRING" id="40998.A0A2P7Z4F2"/>
<evidence type="ECO:0000256" key="1">
    <source>
        <dbReference type="ARBA" id="ARBA00004477"/>
    </source>
</evidence>
<comment type="similarity">
    <text evidence="2">Belongs to the sphingosine N-acyltransferase family.</text>
</comment>
<sequence length="476" mass="55233">MAVAARKEPFPQTISKSQPRTDTAQNGRIKPRRKSSALGGEPRGDTEAPALATIQSQHVTDSAIGRASSEKLPKHSKRRKAKSLFRRWVRFSFRHTWVNPLIAILVILALYAINPTTSNPLHSAIFLSYPLPQPLLASSDTPIQYAKGRADFAFVAFYIIVFSFTREFLMQRMIRPIALRFGITSRAKQARFMEQFYTAIYFGIFGPFGLYVMSRTPVWYFNTTAFYTHYPHNTHEALFKAYYLLQASYWAQQWLVLVLMLEKPRKDFKELVLHHVITLALIWLSYRFHFTYIGIAVYITHDISDFFLATSKVLNYIDSSITAPYFFLFMCIWTYLRHYINLKILYSVLTEFRTVGPWELNWTTQQYKCWISQYICFGLLATLQAVNLFWLYLITKIALRFVWTKEELADERSDDEEEEEEEEGEKRKLVEGKDAEVNGVRQRHAGQTNGVAKQAPKVLVNGAPVQDEGRPAKKHR</sequence>
<evidence type="ECO:0000256" key="8">
    <source>
        <dbReference type="ARBA" id="ARBA00023180"/>
    </source>
</evidence>
<evidence type="ECO:0000313" key="13">
    <source>
        <dbReference type="EMBL" id="PSK43100.1"/>
    </source>
</evidence>
<feature type="transmembrane region" description="Helical" evidence="11">
    <location>
        <begin position="241"/>
        <end position="261"/>
    </location>
</feature>
<dbReference type="PROSITE" id="PS50922">
    <property type="entry name" value="TLC"/>
    <property type="match status" value="1"/>
</dbReference>
<evidence type="ECO:0000256" key="7">
    <source>
        <dbReference type="ARBA" id="ARBA00023136"/>
    </source>
</evidence>
<dbReference type="AlphaFoldDB" id="A0A2P7Z4F2"/>
<feature type="compositionally biased region" description="Polar residues" evidence="10">
    <location>
        <begin position="12"/>
        <end position="26"/>
    </location>
</feature>
<dbReference type="PANTHER" id="PTHR12560:SF11">
    <property type="entry name" value="CERAMIDE SYNTHASE LAC1-RELATED"/>
    <property type="match status" value="1"/>
</dbReference>
<dbReference type="GO" id="GO:0046513">
    <property type="term" value="P:ceramide biosynthetic process"/>
    <property type="evidence" value="ECO:0007669"/>
    <property type="project" value="InterPro"/>
</dbReference>
<feature type="transmembrane region" description="Helical" evidence="11">
    <location>
        <begin position="196"/>
        <end position="221"/>
    </location>
</feature>
<dbReference type="GO" id="GO:0050291">
    <property type="term" value="F:sphingosine N-acyltransferase activity"/>
    <property type="evidence" value="ECO:0007669"/>
    <property type="project" value="InterPro"/>
</dbReference>
<feature type="transmembrane region" description="Helical" evidence="11">
    <location>
        <begin position="319"/>
        <end position="336"/>
    </location>
</feature>
<reference evidence="13 14" key="1">
    <citation type="submission" date="2017-05" db="EMBL/GenBank/DDBJ databases">
        <title>Draft genome sequence of Elsinoe australis.</title>
        <authorList>
            <person name="Cheng Q."/>
        </authorList>
    </citation>
    <scope>NUCLEOTIDE SEQUENCE [LARGE SCALE GENOMIC DNA]</scope>
    <source>
        <strain evidence="13 14">NL1</strain>
    </source>
</reference>
<keyword evidence="3 13" id="KW-0808">Transferase</keyword>
<feature type="compositionally biased region" description="Basic and acidic residues" evidence="10">
    <location>
        <begin position="424"/>
        <end position="436"/>
    </location>
</feature>
<feature type="transmembrane region" description="Helical" evidence="11">
    <location>
        <begin position="152"/>
        <end position="169"/>
    </location>
</feature>
<keyword evidence="14" id="KW-1185">Reference proteome</keyword>
<evidence type="ECO:0000256" key="10">
    <source>
        <dbReference type="SAM" id="MobiDB-lite"/>
    </source>
</evidence>
<evidence type="ECO:0000256" key="5">
    <source>
        <dbReference type="ARBA" id="ARBA00022824"/>
    </source>
</evidence>
<feature type="transmembrane region" description="Helical" evidence="11">
    <location>
        <begin position="273"/>
        <end position="299"/>
    </location>
</feature>
<feature type="transmembrane region" description="Helical" evidence="11">
    <location>
        <begin position="96"/>
        <end position="113"/>
    </location>
</feature>
<evidence type="ECO:0000313" key="14">
    <source>
        <dbReference type="Proteomes" id="UP000243723"/>
    </source>
</evidence>
<feature type="compositionally biased region" description="Basic and acidic residues" evidence="10">
    <location>
        <begin position="467"/>
        <end position="476"/>
    </location>
</feature>
<dbReference type="InterPro" id="IPR016439">
    <property type="entry name" value="Lag1/Lac1-like"/>
</dbReference>
<comment type="caution">
    <text evidence="13">The sequence shown here is derived from an EMBL/GenBank/DDBJ whole genome shotgun (WGS) entry which is preliminary data.</text>
</comment>
<dbReference type="OrthoDB" id="3053196at2759"/>